<dbReference type="EMBL" id="JACRTP010000006">
    <property type="protein sequence ID" value="MBC8629543.1"/>
    <property type="molecule type" value="Genomic_DNA"/>
</dbReference>
<name>A0ABR7PDN6_9FIRM</name>
<dbReference type="Proteomes" id="UP000661649">
    <property type="component" value="Unassembled WGS sequence"/>
</dbReference>
<evidence type="ECO:0000313" key="1">
    <source>
        <dbReference type="EMBL" id="MBC8629543.1"/>
    </source>
</evidence>
<accession>A0ABR7PDN6</accession>
<comment type="caution">
    <text evidence="1">The sequence shown here is derived from an EMBL/GenBank/DDBJ whole genome shotgun (WGS) entry which is preliminary data.</text>
</comment>
<gene>
    <name evidence="1" type="ORF">H8712_13185</name>
</gene>
<organism evidence="1 2">
    <name type="scientific">Blautia stercoris</name>
    <dbReference type="NCBI Taxonomy" id="871664"/>
    <lineage>
        <taxon>Bacteria</taxon>
        <taxon>Bacillati</taxon>
        <taxon>Bacillota</taxon>
        <taxon>Clostridia</taxon>
        <taxon>Lachnospirales</taxon>
        <taxon>Lachnospiraceae</taxon>
        <taxon>Blautia</taxon>
    </lineage>
</organism>
<keyword evidence="2" id="KW-1185">Reference proteome</keyword>
<reference evidence="1 2" key="1">
    <citation type="submission" date="2020-08" db="EMBL/GenBank/DDBJ databases">
        <title>Genome public.</title>
        <authorList>
            <person name="Liu C."/>
            <person name="Sun Q."/>
        </authorList>
    </citation>
    <scope>NUCLEOTIDE SEQUENCE [LARGE SCALE GENOMIC DNA]</scope>
    <source>
        <strain evidence="1 2">3_YM_SP_D4_24.mj</strain>
    </source>
</reference>
<evidence type="ECO:0000313" key="2">
    <source>
        <dbReference type="Proteomes" id="UP000661649"/>
    </source>
</evidence>
<proteinExistence type="predicted"/>
<sequence length="67" mass="7658">MVAKKKQTKTFIVKINECQNSTWQGSVLWAETKQEQYFRSALELLKLIDGAVTEDEDEIVEGGSHEK</sequence>
<protein>
    <submittedName>
        <fullName evidence="1">Uncharacterized protein</fullName>
    </submittedName>
</protein>